<keyword evidence="3" id="KW-0479">Metal-binding</keyword>
<accession>A0A380TFD6</accession>
<dbReference type="GO" id="GO:0046872">
    <property type="term" value="F:metal ion binding"/>
    <property type="evidence" value="ECO:0007669"/>
    <property type="project" value="UniProtKB-KW"/>
</dbReference>
<dbReference type="NCBIfam" id="TIGR01573">
    <property type="entry name" value="cas2"/>
    <property type="match status" value="1"/>
</dbReference>
<dbReference type="InterPro" id="IPR021127">
    <property type="entry name" value="CRISPR_associated_Cas2"/>
</dbReference>
<evidence type="ECO:0000256" key="6">
    <source>
        <dbReference type="ARBA" id="ARBA00022842"/>
    </source>
</evidence>
<comment type="cofactor">
    <cofactor evidence="1">
        <name>Mg(2+)</name>
        <dbReference type="ChEBI" id="CHEBI:18420"/>
    </cofactor>
</comment>
<name>A0A380TFD6_9ZZZZ</name>
<dbReference type="CDD" id="cd09725">
    <property type="entry name" value="Cas2_I_II_III"/>
    <property type="match status" value="1"/>
</dbReference>
<dbReference type="GO" id="GO:0051607">
    <property type="term" value="P:defense response to virus"/>
    <property type="evidence" value="ECO:0007669"/>
    <property type="project" value="UniProtKB-KW"/>
</dbReference>
<sequence length="101" mass="11894">MPSPAFDERIYIVTYDIGEPRRWRRLFKLMHGYGEWLQLSVFQCRLTRRRRAELAAAINEVINHNQDHVLILDLGSVERVELRVESMGKTYAPVSREPIIV</sequence>
<dbReference type="AlphaFoldDB" id="A0A380TFD6"/>
<evidence type="ECO:0000256" key="1">
    <source>
        <dbReference type="ARBA" id="ARBA00001946"/>
    </source>
</evidence>
<evidence type="ECO:0000256" key="2">
    <source>
        <dbReference type="ARBA" id="ARBA00022722"/>
    </source>
</evidence>
<dbReference type="GO" id="GO:0016787">
    <property type="term" value="F:hydrolase activity"/>
    <property type="evidence" value="ECO:0007669"/>
    <property type="project" value="UniProtKB-KW"/>
</dbReference>
<dbReference type="Pfam" id="PF09827">
    <property type="entry name" value="CRISPR_Cas2"/>
    <property type="match status" value="1"/>
</dbReference>
<dbReference type="PANTHER" id="PTHR34405:SF3">
    <property type="entry name" value="CRISPR-ASSOCIATED ENDORIBONUCLEASE CAS2 3"/>
    <property type="match status" value="1"/>
</dbReference>
<keyword evidence="4" id="KW-0255">Endonuclease</keyword>
<dbReference type="EMBL" id="UIDG01000201">
    <property type="protein sequence ID" value="SUS06413.1"/>
    <property type="molecule type" value="Genomic_DNA"/>
</dbReference>
<organism evidence="8">
    <name type="scientific">metagenome</name>
    <dbReference type="NCBI Taxonomy" id="256318"/>
    <lineage>
        <taxon>unclassified sequences</taxon>
        <taxon>metagenomes</taxon>
    </lineage>
</organism>
<evidence type="ECO:0000256" key="4">
    <source>
        <dbReference type="ARBA" id="ARBA00022759"/>
    </source>
</evidence>
<keyword evidence="2" id="KW-0540">Nuclease</keyword>
<proteinExistence type="inferred from homology"/>
<reference evidence="8" key="1">
    <citation type="submission" date="2018-07" db="EMBL/GenBank/DDBJ databases">
        <authorList>
            <person name="Quirk P.G."/>
            <person name="Krulwich T.A."/>
        </authorList>
    </citation>
    <scope>NUCLEOTIDE SEQUENCE</scope>
</reference>
<dbReference type="HAMAP" id="MF_01471">
    <property type="entry name" value="Cas2"/>
    <property type="match status" value="1"/>
</dbReference>
<dbReference type="Gene3D" id="3.30.70.240">
    <property type="match status" value="1"/>
</dbReference>
<evidence type="ECO:0000256" key="5">
    <source>
        <dbReference type="ARBA" id="ARBA00022801"/>
    </source>
</evidence>
<dbReference type="EC" id="3.1.-.-" evidence="8"/>
<dbReference type="PANTHER" id="PTHR34405">
    <property type="entry name" value="CRISPR-ASSOCIATED ENDORIBONUCLEASE CAS2"/>
    <property type="match status" value="1"/>
</dbReference>
<protein>
    <submittedName>
        <fullName evidence="8">CRISPR-associated endoribonuclease Cas2</fullName>
        <ecNumber evidence="8">3.1.-.-</ecNumber>
    </submittedName>
</protein>
<keyword evidence="7" id="KW-0051">Antiviral defense</keyword>
<dbReference type="GO" id="GO:0004521">
    <property type="term" value="F:RNA endonuclease activity"/>
    <property type="evidence" value="ECO:0007669"/>
    <property type="project" value="InterPro"/>
</dbReference>
<dbReference type="GO" id="GO:0043571">
    <property type="term" value="P:maintenance of CRISPR repeat elements"/>
    <property type="evidence" value="ECO:0007669"/>
    <property type="project" value="InterPro"/>
</dbReference>
<keyword evidence="5 8" id="KW-0378">Hydrolase</keyword>
<evidence type="ECO:0000313" key="8">
    <source>
        <dbReference type="EMBL" id="SUS06413.1"/>
    </source>
</evidence>
<evidence type="ECO:0000256" key="7">
    <source>
        <dbReference type="ARBA" id="ARBA00023118"/>
    </source>
</evidence>
<gene>
    <name evidence="8" type="primary">cas</name>
    <name evidence="8" type="ORF">DF3PB_280011</name>
</gene>
<keyword evidence="6" id="KW-0460">Magnesium</keyword>
<dbReference type="SUPFAM" id="SSF143430">
    <property type="entry name" value="TTP0101/SSO1404-like"/>
    <property type="match status" value="1"/>
</dbReference>
<dbReference type="InterPro" id="IPR019199">
    <property type="entry name" value="Virulence_VapD/CRISPR_Cas2"/>
</dbReference>
<evidence type="ECO:0000256" key="3">
    <source>
        <dbReference type="ARBA" id="ARBA00022723"/>
    </source>
</evidence>